<evidence type="ECO:0000256" key="12">
    <source>
        <dbReference type="ARBA" id="ARBA00022697"/>
    </source>
</evidence>
<dbReference type="NCBIfam" id="NF007003">
    <property type="entry name" value="PRK09466.1"/>
    <property type="match status" value="1"/>
</dbReference>
<dbReference type="EMBL" id="CP117988">
    <property type="protein sequence ID" value="WDG08603.1"/>
    <property type="molecule type" value="Genomic_DNA"/>
</dbReference>
<evidence type="ECO:0000259" key="29">
    <source>
        <dbReference type="Pfam" id="PF00742"/>
    </source>
</evidence>
<dbReference type="EMBL" id="CP050470">
    <property type="protein sequence ID" value="UTZ32518.1"/>
    <property type="molecule type" value="Genomic_DNA"/>
</dbReference>
<proteinExistence type="inferred from homology"/>
<dbReference type="RefSeq" id="WP_045401550.1">
    <property type="nucleotide sequence ID" value="NZ_BBKG01000082.1"/>
</dbReference>
<evidence type="ECO:0000259" key="28">
    <source>
        <dbReference type="Pfam" id="PF00696"/>
    </source>
</evidence>
<keyword evidence="22" id="KW-0511">Multifunctional enzyme</keyword>
<evidence type="ECO:0000256" key="15">
    <source>
        <dbReference type="ARBA" id="ARBA00022777"/>
    </source>
</evidence>
<evidence type="ECO:0000256" key="23">
    <source>
        <dbReference type="ARBA" id="ARBA00044938"/>
    </source>
</evidence>
<evidence type="ECO:0000256" key="18">
    <source>
        <dbReference type="ARBA" id="ARBA00023002"/>
    </source>
</evidence>
<dbReference type="SUPFAM" id="SSF53633">
    <property type="entry name" value="Carbamate kinase-like"/>
    <property type="match status" value="1"/>
</dbReference>
<comment type="pathway">
    <text evidence="6 27">Amino-acid biosynthesis; L-threonine biosynthesis; L-threonine from L-aspartate: step 1/5.</text>
</comment>
<dbReference type="Gene3D" id="3.30.360.10">
    <property type="entry name" value="Dihydrodipicolinate Reductase, domain 2"/>
    <property type="match status" value="1"/>
</dbReference>
<dbReference type="GO" id="GO:0009088">
    <property type="term" value="P:threonine biosynthetic process"/>
    <property type="evidence" value="ECO:0007669"/>
    <property type="project" value="UniProtKB-UniRule"/>
</dbReference>
<evidence type="ECO:0000256" key="13">
    <source>
        <dbReference type="ARBA" id="ARBA00022723"/>
    </source>
</evidence>
<keyword evidence="20" id="KW-0915">Sodium</keyword>
<comment type="catalytic activity">
    <reaction evidence="26">
        <text>L-homoserine + NAD(+) = L-aspartate 4-semialdehyde + NADH + H(+)</text>
        <dbReference type="Rhea" id="RHEA:15757"/>
        <dbReference type="ChEBI" id="CHEBI:15378"/>
        <dbReference type="ChEBI" id="CHEBI:57476"/>
        <dbReference type="ChEBI" id="CHEBI:57540"/>
        <dbReference type="ChEBI" id="CHEBI:57945"/>
        <dbReference type="ChEBI" id="CHEBI:537519"/>
        <dbReference type="EC" id="1.1.1.3"/>
    </reaction>
    <physiologicalReaction direction="right-to-left" evidence="26">
        <dbReference type="Rhea" id="RHEA:15759"/>
    </physiologicalReaction>
</comment>
<dbReference type="InterPro" id="IPR001048">
    <property type="entry name" value="Asp/Glu/Uridylate_kinase"/>
</dbReference>
<feature type="domain" description="Aspartate/glutamate/uridylate kinase" evidence="28">
    <location>
        <begin position="5"/>
        <end position="272"/>
    </location>
</feature>
<comment type="catalytic activity">
    <reaction evidence="24">
        <text>L-aspartate + ATP = 4-phospho-L-aspartate + ADP</text>
        <dbReference type="Rhea" id="RHEA:23776"/>
        <dbReference type="ChEBI" id="CHEBI:29991"/>
        <dbReference type="ChEBI" id="CHEBI:30616"/>
        <dbReference type="ChEBI" id="CHEBI:57535"/>
        <dbReference type="ChEBI" id="CHEBI:456216"/>
        <dbReference type="EC" id="2.7.2.4"/>
    </reaction>
    <physiologicalReaction direction="left-to-right" evidence="24">
        <dbReference type="Rhea" id="RHEA:23777"/>
    </physiologicalReaction>
</comment>
<evidence type="ECO:0000256" key="26">
    <source>
        <dbReference type="ARBA" id="ARBA00049031"/>
    </source>
</evidence>
<dbReference type="InterPro" id="IPR011147">
    <property type="entry name" value="Bifunc_Aspkin/hSer_DH"/>
</dbReference>
<dbReference type="GO" id="GO:0009089">
    <property type="term" value="P:lysine biosynthetic process via diaminopimelate"/>
    <property type="evidence" value="ECO:0007669"/>
    <property type="project" value="UniProtKB-UniRule"/>
</dbReference>
<dbReference type="GO" id="GO:0009086">
    <property type="term" value="P:methionine biosynthetic process"/>
    <property type="evidence" value="ECO:0007669"/>
    <property type="project" value="UniProtKB-KW"/>
</dbReference>
<evidence type="ECO:0000256" key="19">
    <source>
        <dbReference type="ARBA" id="ARBA00023027"/>
    </source>
</evidence>
<evidence type="ECO:0000256" key="9">
    <source>
        <dbReference type="ARBA" id="ARBA00011881"/>
    </source>
</evidence>
<keyword evidence="12" id="KW-0791">Threonine biosynthesis</keyword>
<evidence type="ECO:0000256" key="27">
    <source>
        <dbReference type="PIRNR" id="PIRNR000727"/>
    </source>
</evidence>
<evidence type="ECO:0000256" key="22">
    <source>
        <dbReference type="ARBA" id="ARBA00023268"/>
    </source>
</evidence>
<reference evidence="31" key="1">
    <citation type="submission" date="2020-03" db="EMBL/GenBank/DDBJ databases">
        <title>Five strains of Vibrio campbellii isolated from Mariana Trench.</title>
        <authorList>
            <person name="Liang J."/>
            <person name="Zhang X.-H."/>
        </authorList>
    </citation>
    <scope>NUCLEOTIDE SEQUENCE</scope>
    <source>
        <strain evidence="31">LJC013</strain>
    </source>
</reference>
<comment type="similarity">
    <text evidence="7 27">In the C-terminal section; belongs to the homoserine dehydrogenase family.</text>
</comment>
<keyword evidence="19" id="KW-0520">NAD</keyword>
<evidence type="ECO:0000256" key="7">
    <source>
        <dbReference type="ARBA" id="ARBA00007952"/>
    </source>
</evidence>
<organism evidence="32 34">
    <name type="scientific">Vibrio campbellii</name>
    <dbReference type="NCBI Taxonomy" id="680"/>
    <lineage>
        <taxon>Bacteria</taxon>
        <taxon>Pseudomonadati</taxon>
        <taxon>Pseudomonadota</taxon>
        <taxon>Gammaproteobacteria</taxon>
        <taxon>Vibrionales</taxon>
        <taxon>Vibrionaceae</taxon>
        <taxon>Vibrio</taxon>
    </lineage>
</organism>
<evidence type="ECO:0000256" key="1">
    <source>
        <dbReference type="ARBA" id="ARBA00001920"/>
    </source>
</evidence>
<evidence type="ECO:0000256" key="5">
    <source>
        <dbReference type="ARBA" id="ARBA00005062"/>
    </source>
</evidence>
<dbReference type="SUPFAM" id="SSF55347">
    <property type="entry name" value="Glyceraldehyde-3-phosphate dehydrogenase-like, C-terminal domain"/>
    <property type="match status" value="1"/>
</dbReference>
<dbReference type="Proteomes" id="UP001219537">
    <property type="component" value="Chromosome 1"/>
</dbReference>
<dbReference type="Gene3D" id="3.40.50.720">
    <property type="entry name" value="NAD(P)-binding Rossmann-like Domain"/>
    <property type="match status" value="1"/>
</dbReference>
<dbReference type="GO" id="GO:0004072">
    <property type="term" value="F:aspartate kinase activity"/>
    <property type="evidence" value="ECO:0007669"/>
    <property type="project" value="UniProtKB-UniRule"/>
</dbReference>
<keyword evidence="33" id="KW-1185">Reference proteome</keyword>
<dbReference type="InterPro" id="IPR018042">
    <property type="entry name" value="Aspartate_kinase_CS"/>
</dbReference>
<dbReference type="Gene3D" id="1.20.120.1320">
    <property type="entry name" value="Aspartokinase, catalytic domain"/>
    <property type="match status" value="1"/>
</dbReference>
<dbReference type="GO" id="GO:0004412">
    <property type="term" value="F:homoserine dehydrogenase activity"/>
    <property type="evidence" value="ECO:0007669"/>
    <property type="project" value="UniProtKB-UniRule"/>
</dbReference>
<evidence type="ECO:0000256" key="25">
    <source>
        <dbReference type="ARBA" id="ARBA00048841"/>
    </source>
</evidence>
<comment type="pathway">
    <text evidence="2 27">Amino-acid biosynthesis; L-lysine biosynthesis via DAP pathway; (S)-tetrahydrodipicolinate from L-aspartate: step 1/4.</text>
</comment>
<feature type="domain" description="Homoserine dehydrogenase catalytic" evidence="29">
    <location>
        <begin position="600"/>
        <end position="795"/>
    </location>
</feature>
<dbReference type="InterPro" id="IPR049638">
    <property type="entry name" value="AK-HD"/>
</dbReference>
<protein>
    <recommendedName>
        <fullName evidence="27">Bifunctional aspartokinase/homoserine dehydrogenase</fullName>
    </recommendedName>
    <domain>
        <recommendedName>
            <fullName evidence="27">Aspartokinase</fullName>
            <ecNumber evidence="27">2.7.2.4</ecNumber>
        </recommendedName>
    </domain>
    <domain>
        <recommendedName>
            <fullName evidence="27">Homoserine dehydrogenase</fullName>
            <ecNumber evidence="27">1.1.1.3</ecNumber>
        </recommendedName>
    </domain>
</protein>
<dbReference type="Pfam" id="PF00696">
    <property type="entry name" value="AA_kinase"/>
    <property type="match status" value="1"/>
</dbReference>
<keyword evidence="18 27" id="KW-0560">Oxidoreductase</keyword>
<evidence type="ECO:0000313" key="31">
    <source>
        <dbReference type="EMBL" id="UTZ32518.1"/>
    </source>
</evidence>
<reference evidence="32" key="2">
    <citation type="submission" date="2023-02" db="EMBL/GenBank/DDBJ databases">
        <title>Isolation, identification, and genome analysis of Vibrio campbellii in the Penaeus vannamei larvae stage.</title>
        <authorList>
            <person name="Huang T."/>
            <person name="Zhang B."/>
        </authorList>
    </citation>
    <scope>NUCLEOTIDE SEQUENCE</scope>
    <source>
        <strain evidence="32">20220413_1</strain>
    </source>
</reference>
<evidence type="ECO:0000256" key="10">
    <source>
        <dbReference type="ARBA" id="ARBA00022605"/>
    </source>
</evidence>
<evidence type="ECO:0000256" key="16">
    <source>
        <dbReference type="ARBA" id="ARBA00022840"/>
    </source>
</evidence>
<dbReference type="Proteomes" id="UP001059912">
    <property type="component" value="Chromosome 1"/>
</dbReference>
<keyword evidence="14 27" id="KW-0547">Nucleotide-binding</keyword>
<evidence type="ECO:0000256" key="14">
    <source>
        <dbReference type="ARBA" id="ARBA00022741"/>
    </source>
</evidence>
<evidence type="ECO:0000313" key="34">
    <source>
        <dbReference type="Proteomes" id="UP001219537"/>
    </source>
</evidence>
<dbReference type="InterPro" id="IPR042199">
    <property type="entry name" value="AsparK_Bifunc_asparK/hSer_DH"/>
</dbReference>
<evidence type="ECO:0000259" key="30">
    <source>
        <dbReference type="Pfam" id="PF03447"/>
    </source>
</evidence>
<evidence type="ECO:0000313" key="33">
    <source>
        <dbReference type="Proteomes" id="UP001059912"/>
    </source>
</evidence>
<dbReference type="GO" id="GO:0050661">
    <property type="term" value="F:NADP binding"/>
    <property type="evidence" value="ECO:0007669"/>
    <property type="project" value="UniProtKB-UniRule"/>
</dbReference>
<evidence type="ECO:0000256" key="11">
    <source>
        <dbReference type="ARBA" id="ARBA00022679"/>
    </source>
</evidence>
<comment type="pathway">
    <text evidence="5 27">Amino-acid biosynthesis; L-methionine biosynthesis via de novo pathway; L-homoserine from L-aspartate: step 3/3.</text>
</comment>
<dbReference type="InterPro" id="IPR001342">
    <property type="entry name" value="HDH_cat"/>
</dbReference>
<evidence type="ECO:0000256" key="8">
    <source>
        <dbReference type="ARBA" id="ARBA00010046"/>
    </source>
</evidence>
<dbReference type="PROSITE" id="PS00324">
    <property type="entry name" value="ASPARTOKINASE"/>
    <property type="match status" value="1"/>
</dbReference>
<name>A0AAQ2XYX4_9VIBR</name>
<dbReference type="GO" id="GO:0005524">
    <property type="term" value="F:ATP binding"/>
    <property type="evidence" value="ECO:0007669"/>
    <property type="project" value="UniProtKB-UniRule"/>
</dbReference>
<evidence type="ECO:0000256" key="24">
    <source>
        <dbReference type="ARBA" id="ARBA00048561"/>
    </source>
</evidence>
<dbReference type="GO" id="GO:0009090">
    <property type="term" value="P:homoserine biosynthetic process"/>
    <property type="evidence" value="ECO:0007669"/>
    <property type="project" value="UniProtKB-ARBA"/>
</dbReference>
<dbReference type="PROSITE" id="PS01042">
    <property type="entry name" value="HOMOSER_DHGENASE"/>
    <property type="match status" value="1"/>
</dbReference>
<comment type="catalytic activity">
    <reaction evidence="25">
        <text>L-homoserine + NADP(+) = L-aspartate 4-semialdehyde + NADPH + H(+)</text>
        <dbReference type="Rhea" id="RHEA:15761"/>
        <dbReference type="ChEBI" id="CHEBI:15378"/>
        <dbReference type="ChEBI" id="CHEBI:57476"/>
        <dbReference type="ChEBI" id="CHEBI:57783"/>
        <dbReference type="ChEBI" id="CHEBI:58349"/>
        <dbReference type="ChEBI" id="CHEBI:537519"/>
        <dbReference type="EC" id="1.1.1.3"/>
    </reaction>
    <physiologicalReaction direction="right-to-left" evidence="25">
        <dbReference type="Rhea" id="RHEA:15763"/>
    </physiologicalReaction>
</comment>
<dbReference type="FunFam" id="3.30.360.10:FF:000006">
    <property type="entry name" value="Bifunctional aspartokinase/homoserine dehydrogenase"/>
    <property type="match status" value="1"/>
</dbReference>
<dbReference type="PANTHER" id="PTHR43070:SF5">
    <property type="entry name" value="HOMOSERINE DEHYDROGENASE"/>
    <property type="match status" value="1"/>
</dbReference>
<feature type="domain" description="Aspartate/homoserine dehydrogenase NAD-binding" evidence="30">
    <location>
        <begin position="457"/>
        <end position="592"/>
    </location>
</feature>
<comment type="function">
    <text evidence="23">Bifunctional aspartate kinase and homoserine dehydrogenase that catalyzes the first and the third steps toward the synthesis of lysine, methionine and threonine from aspartate.</text>
</comment>
<dbReference type="GO" id="GO:0046872">
    <property type="term" value="F:metal ion binding"/>
    <property type="evidence" value="ECO:0007669"/>
    <property type="project" value="UniProtKB-KW"/>
</dbReference>
<dbReference type="EC" id="1.1.1.3" evidence="27"/>
<evidence type="ECO:0000256" key="20">
    <source>
        <dbReference type="ARBA" id="ARBA00023053"/>
    </source>
</evidence>
<evidence type="ECO:0000256" key="21">
    <source>
        <dbReference type="ARBA" id="ARBA00023167"/>
    </source>
</evidence>
<dbReference type="Gene3D" id="3.30.70.260">
    <property type="match status" value="2"/>
</dbReference>
<dbReference type="GeneID" id="67376040"/>
<comment type="subunit">
    <text evidence="9 27">Homotetramer.</text>
</comment>
<dbReference type="SUPFAM" id="SSF51735">
    <property type="entry name" value="NAD(P)-binding Rossmann-fold domains"/>
    <property type="match status" value="1"/>
</dbReference>
<evidence type="ECO:0000256" key="4">
    <source>
        <dbReference type="ARBA" id="ARBA00005056"/>
    </source>
</evidence>
<gene>
    <name evidence="31" type="ORF">HB762_14645</name>
    <name evidence="32" type="ORF">PUN50_01495</name>
</gene>
<keyword evidence="17 27" id="KW-0521">NADP</keyword>
<evidence type="ECO:0000256" key="2">
    <source>
        <dbReference type="ARBA" id="ARBA00004766"/>
    </source>
</evidence>
<keyword evidence="16 27" id="KW-0067">ATP-binding</keyword>
<evidence type="ECO:0000256" key="17">
    <source>
        <dbReference type="ARBA" id="ARBA00022857"/>
    </source>
</evidence>
<dbReference type="CDD" id="cd04243">
    <property type="entry name" value="AAK_AK-HSDH-like"/>
    <property type="match status" value="1"/>
</dbReference>
<dbReference type="Pfam" id="PF03447">
    <property type="entry name" value="NAD_binding_3"/>
    <property type="match status" value="1"/>
</dbReference>
<dbReference type="PANTHER" id="PTHR43070">
    <property type="match status" value="1"/>
</dbReference>
<keyword evidence="21" id="KW-0486">Methionine biosynthesis</keyword>
<dbReference type="InterPro" id="IPR005106">
    <property type="entry name" value="Asp/hSer_DH_NAD-bd"/>
</dbReference>
<evidence type="ECO:0000256" key="6">
    <source>
        <dbReference type="ARBA" id="ARBA00005139"/>
    </source>
</evidence>
<dbReference type="AlphaFoldDB" id="A0AAQ2XYX4"/>
<dbReference type="EC" id="2.7.2.4" evidence="27"/>
<keyword evidence="11 27" id="KW-0808">Transferase</keyword>
<dbReference type="Gene3D" id="3.40.1160.10">
    <property type="entry name" value="Acetylglutamate kinase-like"/>
    <property type="match status" value="1"/>
</dbReference>
<comment type="pathway">
    <text evidence="4 27">Amino-acid biosynthesis; L-threonine biosynthesis; L-threonine from L-aspartate: step 3/5.</text>
</comment>
<evidence type="ECO:0000313" key="32">
    <source>
        <dbReference type="EMBL" id="WDG08603.1"/>
    </source>
</evidence>
<evidence type="ECO:0000256" key="3">
    <source>
        <dbReference type="ARBA" id="ARBA00004986"/>
    </source>
</evidence>
<comment type="cofactor">
    <cofactor evidence="1">
        <name>a metal cation</name>
        <dbReference type="ChEBI" id="CHEBI:25213"/>
    </cofactor>
</comment>
<keyword evidence="15 27" id="KW-0418">Kinase</keyword>
<dbReference type="InterPro" id="IPR036291">
    <property type="entry name" value="NAD(P)-bd_dom_sf"/>
</dbReference>
<comment type="pathway">
    <text evidence="3 27">Amino-acid biosynthesis; L-methionine biosynthesis via de novo pathway; L-homoserine from L-aspartate: step 1/3.</text>
</comment>
<comment type="similarity">
    <text evidence="8 27">In the N-terminal section; belongs to the aspartokinase family.</text>
</comment>
<dbReference type="InterPro" id="IPR001341">
    <property type="entry name" value="Asp_kinase"/>
</dbReference>
<dbReference type="InterPro" id="IPR019811">
    <property type="entry name" value="HDH_CS"/>
</dbReference>
<sequence length="802" mass="87806">MSVQRQLHKFGGSSLANPECYQRVVTILKEYSAENDLVVVSAAGKTTNRLIEFLEGLDKDGRIAHEALQSLRQFQTELVEALLEGEVQAQLLASLQDEFSTLAELTAPLTETQKAAVLGHGEVWSSRLLAALLSQQDLPAVAQDSRVFLRAEAGTQPEVDRARSYVLIKEALAQHSHKRVIITGFMAQNEAGETVLLGRNGSDYSATVIGALAEVNSVTIWSDVAGVYSADPRLVSDACLLPLLRLDEASELARLAAPVLHSRTLQPVAQSAMDLNLKCSYQPESGSTRIERVLASGRGAKIITSLDEVLLVQLSFIHGHDFERAQKEVLQALKRAQLEPLAFEAQEDQQTLRLAYTAEIAGGALTYLQELAVEAEIKLKEGYSLLAAVGAGVTKNANHCFGFYQQLKHAPVEFISETESGLSLVAVLRRAEVEELVQSIHSQLFQAQKRVAVALCGKGNIGSSWLSLFAEQKEELEKRHGMSFDLVAVVDSQTYWFDENGIDAATVAQRFDDESTENDGNWLAKLGAIQNFDEAVVLDVTASKELATRYVEIAQQGIHLISANKVAGSADSQYYHQVQDAFAKIGRHWLYNATVGAGLPINHTVRDLRESGDDIVALSGIFSGTLSWLFQQFDGSVPFAELVDLAWQQGLTEPDPRSDLDGSDVMRKLVILARESGLDIEPENVKVESLVPAELRDLSLDAFFDQGDILSEILQERLTKAQRNDQVLRYVARLERNGKATVGVEALSREHALANLLPCDNIFAIESKWYKDNPLVIRGPGAGREVTAGAIQSDLNRLAGLF</sequence>
<keyword evidence="10 27" id="KW-0028">Amino-acid biosynthesis</keyword>
<dbReference type="PIRSF" id="PIRSF000727">
    <property type="entry name" value="ThrA"/>
    <property type="match status" value="1"/>
</dbReference>
<keyword evidence="13" id="KW-0479">Metal-binding</keyword>
<accession>A0AAQ2XYX4</accession>
<dbReference type="Pfam" id="PF00742">
    <property type="entry name" value="Homoserine_dh"/>
    <property type="match status" value="1"/>
</dbReference>
<dbReference type="InterPro" id="IPR036393">
    <property type="entry name" value="AceGlu_kinase-like_sf"/>
</dbReference>
<dbReference type="NCBIfam" id="TIGR00657">
    <property type="entry name" value="asp_kinases"/>
    <property type="match status" value="1"/>
</dbReference>